<dbReference type="Proteomes" id="UP000302163">
    <property type="component" value="Chromosome"/>
</dbReference>
<dbReference type="AlphaFoldDB" id="A0A4P8YD51"/>
<organism evidence="6 7">
    <name type="scientific">Jejubacter calystegiae</name>
    <dbReference type="NCBI Taxonomy" id="2579935"/>
    <lineage>
        <taxon>Bacteria</taxon>
        <taxon>Pseudomonadati</taxon>
        <taxon>Pseudomonadota</taxon>
        <taxon>Gammaproteobacteria</taxon>
        <taxon>Enterobacterales</taxon>
        <taxon>Enterobacteriaceae</taxon>
        <taxon>Jejubacter</taxon>
    </lineage>
</organism>
<proteinExistence type="inferred from homology"/>
<name>A0A4P8YD51_9ENTR</name>
<dbReference type="EMBL" id="CP040428">
    <property type="protein sequence ID" value="QCT18390.1"/>
    <property type="molecule type" value="Genomic_DNA"/>
</dbReference>
<gene>
    <name evidence="6" type="ORF">FEM41_01410</name>
</gene>
<sequence length="335" mass="34736">MSVTAARPERIKESGRKIMLNIRTLSLLLTPLLFASAKVFAGCTFVASPETVRVVLPNLAVDPNIPIGGVIGGKTLSVARLLTLNCTGSTTYRSSLLGSWATPSATVPGVYETGLPGIGVKVSDFVLPDRSMPVTNAALSPNQTLGLSGSDIQLLFYRTGEIEPGNFPTGLVARFTLPGPSGSATNILSLQVTAGGARIKSCYAKSPSFTVPLGRHQRTEFNGPGSTSDMVAFNVELTCQGDNMPVKVSFSASGGSASPEPGVIPLDGSEGSANGVAVKVVRESGAALQFDTEETYHTGAETSITIPLRAGYIQTAPTITPGIANTAMTFTITQN</sequence>
<evidence type="ECO:0000256" key="3">
    <source>
        <dbReference type="ARBA" id="ARBA00022729"/>
    </source>
</evidence>
<dbReference type="InterPro" id="IPR008966">
    <property type="entry name" value="Adhesion_dom_sf"/>
</dbReference>
<keyword evidence="4" id="KW-0281">Fimbrium</keyword>
<keyword evidence="7" id="KW-1185">Reference proteome</keyword>
<dbReference type="PANTHER" id="PTHR33420">
    <property type="entry name" value="FIMBRIAL SUBUNIT ELFA-RELATED"/>
    <property type="match status" value="1"/>
</dbReference>
<dbReference type="InterPro" id="IPR050263">
    <property type="entry name" value="Bact_Fimbrial_Adh_Pro"/>
</dbReference>
<accession>A0A4P8YD51</accession>
<protein>
    <submittedName>
        <fullName evidence="6">Type 1 fimbrial protein</fullName>
    </submittedName>
</protein>
<comment type="similarity">
    <text evidence="2">Belongs to the fimbrial protein family.</text>
</comment>
<evidence type="ECO:0000256" key="2">
    <source>
        <dbReference type="ARBA" id="ARBA00006671"/>
    </source>
</evidence>
<dbReference type="GO" id="GO:0009289">
    <property type="term" value="C:pilus"/>
    <property type="evidence" value="ECO:0007669"/>
    <property type="project" value="UniProtKB-SubCell"/>
</dbReference>
<dbReference type="PANTHER" id="PTHR33420:SF12">
    <property type="entry name" value="FIMBRIN-LIKE PROTEIN FIMI-RELATED"/>
    <property type="match status" value="1"/>
</dbReference>
<evidence type="ECO:0000313" key="7">
    <source>
        <dbReference type="Proteomes" id="UP000302163"/>
    </source>
</evidence>
<dbReference type="Pfam" id="PF00419">
    <property type="entry name" value="Fimbrial"/>
    <property type="match status" value="1"/>
</dbReference>
<dbReference type="KEGG" id="izh:FEM41_01410"/>
<dbReference type="SUPFAM" id="SSF49401">
    <property type="entry name" value="Bacterial adhesins"/>
    <property type="match status" value="1"/>
</dbReference>
<evidence type="ECO:0000259" key="5">
    <source>
        <dbReference type="Pfam" id="PF00419"/>
    </source>
</evidence>
<evidence type="ECO:0000256" key="4">
    <source>
        <dbReference type="ARBA" id="ARBA00023263"/>
    </source>
</evidence>
<dbReference type="OrthoDB" id="6580839at2"/>
<dbReference type="Gene3D" id="2.60.40.3310">
    <property type="match status" value="1"/>
</dbReference>
<dbReference type="Gene3D" id="2.60.40.1090">
    <property type="entry name" value="Fimbrial-type adhesion domain"/>
    <property type="match status" value="1"/>
</dbReference>
<comment type="subcellular location">
    <subcellularLocation>
        <location evidence="1">Fimbrium</location>
    </subcellularLocation>
</comment>
<dbReference type="InterPro" id="IPR000259">
    <property type="entry name" value="Adhesion_dom_fimbrial"/>
</dbReference>
<feature type="domain" description="Fimbrial-type adhesion" evidence="5">
    <location>
        <begin position="206"/>
        <end position="332"/>
    </location>
</feature>
<evidence type="ECO:0000256" key="1">
    <source>
        <dbReference type="ARBA" id="ARBA00004561"/>
    </source>
</evidence>
<dbReference type="GO" id="GO:0043709">
    <property type="term" value="P:cell adhesion involved in single-species biofilm formation"/>
    <property type="evidence" value="ECO:0007669"/>
    <property type="project" value="TreeGrafter"/>
</dbReference>
<evidence type="ECO:0000313" key="6">
    <source>
        <dbReference type="EMBL" id="QCT18390.1"/>
    </source>
</evidence>
<keyword evidence="3" id="KW-0732">Signal</keyword>
<dbReference type="InterPro" id="IPR036937">
    <property type="entry name" value="Adhesion_dom_fimbrial_sf"/>
</dbReference>
<reference evidence="6 7" key="1">
    <citation type="submission" date="2019-05" db="EMBL/GenBank/DDBJ databases">
        <title>Complete genome sequence of Izhakiella calystegiae KSNA2, an endophyte isolated from beach morning glory (Calystegia soldanella).</title>
        <authorList>
            <person name="Jiang L."/>
            <person name="Jeong J.C."/>
            <person name="Kim C.Y."/>
            <person name="Kim D.H."/>
            <person name="Kim S.W."/>
            <person name="Lee j."/>
        </authorList>
    </citation>
    <scope>NUCLEOTIDE SEQUENCE [LARGE SCALE GENOMIC DNA]</scope>
    <source>
        <strain evidence="6 7">KSNA2</strain>
    </source>
</reference>